<evidence type="ECO:0000256" key="3">
    <source>
        <dbReference type="SAM" id="MobiDB-lite"/>
    </source>
</evidence>
<evidence type="ECO:0000313" key="5">
    <source>
        <dbReference type="EMBL" id="GCE21508.1"/>
    </source>
</evidence>
<sequence>MQASAGSRSRRQGGERRKKTRDLILEAARTLFNEQGEANVTLAHIGEHLGISEGNVWYHFRTKHDLIVALFAELQANVRANQQQDLNELGQANNLRGMLVRGFQLMWEYRFLFRDHINWATAQREVYQQLVELTNQDTTSSNECSNAWPSSNCSRLKQPKSRCWPPTSGSSTATGSTTARRAAPAPDHRTGHPGRHRPGALAHPPLLHTRRPPHP</sequence>
<feature type="region of interest" description="Disordered" evidence="3">
    <location>
        <begin position="138"/>
        <end position="215"/>
    </location>
</feature>
<dbReference type="InterPro" id="IPR050109">
    <property type="entry name" value="HTH-type_TetR-like_transc_reg"/>
</dbReference>
<dbReference type="Pfam" id="PF00440">
    <property type="entry name" value="TetR_N"/>
    <property type="match status" value="1"/>
</dbReference>
<feature type="DNA-binding region" description="H-T-H motif" evidence="2">
    <location>
        <begin position="41"/>
        <end position="60"/>
    </location>
</feature>
<dbReference type="PANTHER" id="PTHR30055:SF223">
    <property type="entry name" value="HTH-TYPE TRANSCRIPTIONAL REGULATOR UIDR"/>
    <property type="match status" value="1"/>
</dbReference>
<name>A0A402AQY0_9CHLR</name>
<accession>A0A402AQY0</accession>
<dbReference type="InterPro" id="IPR001647">
    <property type="entry name" value="HTH_TetR"/>
</dbReference>
<reference evidence="6" key="1">
    <citation type="submission" date="2018-12" db="EMBL/GenBank/DDBJ databases">
        <title>Tengunoibacter tsumagoiensis gen. nov., sp. nov., Dictyobacter kobayashii sp. nov., D. alpinus sp. nov., and D. joshuensis sp. nov. and description of Dictyobacteraceae fam. nov. within the order Ktedonobacterales isolated from Tengu-no-mugimeshi.</title>
        <authorList>
            <person name="Wang C.M."/>
            <person name="Zheng Y."/>
            <person name="Sakai Y."/>
            <person name="Toyoda A."/>
            <person name="Minakuchi Y."/>
            <person name="Abe K."/>
            <person name="Yokota A."/>
            <person name="Yabe S."/>
        </authorList>
    </citation>
    <scope>NUCLEOTIDE SEQUENCE [LARGE SCALE GENOMIC DNA]</scope>
    <source>
        <strain evidence="6">Uno11</strain>
    </source>
</reference>
<dbReference type="Proteomes" id="UP000287188">
    <property type="component" value="Unassembled WGS sequence"/>
</dbReference>
<evidence type="ECO:0000259" key="4">
    <source>
        <dbReference type="PROSITE" id="PS50977"/>
    </source>
</evidence>
<keyword evidence="1 2" id="KW-0238">DNA-binding</keyword>
<dbReference type="PROSITE" id="PS50977">
    <property type="entry name" value="HTH_TETR_2"/>
    <property type="match status" value="1"/>
</dbReference>
<evidence type="ECO:0000256" key="2">
    <source>
        <dbReference type="PROSITE-ProRule" id="PRU00335"/>
    </source>
</evidence>
<dbReference type="PRINTS" id="PR00455">
    <property type="entry name" value="HTHTETR"/>
</dbReference>
<dbReference type="PANTHER" id="PTHR30055">
    <property type="entry name" value="HTH-TYPE TRANSCRIPTIONAL REGULATOR RUTR"/>
    <property type="match status" value="1"/>
</dbReference>
<feature type="compositionally biased region" description="Low complexity" evidence="3">
    <location>
        <begin position="165"/>
        <end position="185"/>
    </location>
</feature>
<evidence type="ECO:0000313" key="6">
    <source>
        <dbReference type="Proteomes" id="UP000287188"/>
    </source>
</evidence>
<comment type="caution">
    <text evidence="5">The sequence shown here is derived from an EMBL/GenBank/DDBJ whole genome shotgun (WGS) entry which is preliminary data.</text>
</comment>
<gene>
    <name evidence="5" type="ORF">KDK_53080</name>
</gene>
<protein>
    <recommendedName>
        <fullName evidence="4">HTH tetR-type domain-containing protein</fullName>
    </recommendedName>
</protein>
<evidence type="ECO:0000256" key="1">
    <source>
        <dbReference type="ARBA" id="ARBA00023125"/>
    </source>
</evidence>
<dbReference type="GO" id="GO:0000976">
    <property type="term" value="F:transcription cis-regulatory region binding"/>
    <property type="evidence" value="ECO:0007669"/>
    <property type="project" value="TreeGrafter"/>
</dbReference>
<feature type="compositionally biased region" description="Polar residues" evidence="3">
    <location>
        <begin position="138"/>
        <end position="155"/>
    </location>
</feature>
<keyword evidence="6" id="KW-1185">Reference proteome</keyword>
<dbReference type="EMBL" id="BIFS01000001">
    <property type="protein sequence ID" value="GCE21508.1"/>
    <property type="molecule type" value="Genomic_DNA"/>
</dbReference>
<dbReference type="InterPro" id="IPR009057">
    <property type="entry name" value="Homeodomain-like_sf"/>
</dbReference>
<feature type="domain" description="HTH tetR-type" evidence="4">
    <location>
        <begin position="18"/>
        <end position="78"/>
    </location>
</feature>
<dbReference type="GO" id="GO:0003700">
    <property type="term" value="F:DNA-binding transcription factor activity"/>
    <property type="evidence" value="ECO:0007669"/>
    <property type="project" value="TreeGrafter"/>
</dbReference>
<dbReference type="Gene3D" id="1.10.357.10">
    <property type="entry name" value="Tetracycline Repressor, domain 2"/>
    <property type="match status" value="1"/>
</dbReference>
<organism evidence="5 6">
    <name type="scientific">Dictyobacter kobayashii</name>
    <dbReference type="NCBI Taxonomy" id="2014872"/>
    <lineage>
        <taxon>Bacteria</taxon>
        <taxon>Bacillati</taxon>
        <taxon>Chloroflexota</taxon>
        <taxon>Ktedonobacteria</taxon>
        <taxon>Ktedonobacterales</taxon>
        <taxon>Dictyobacteraceae</taxon>
        <taxon>Dictyobacter</taxon>
    </lineage>
</organism>
<proteinExistence type="predicted"/>
<dbReference type="SUPFAM" id="SSF46689">
    <property type="entry name" value="Homeodomain-like"/>
    <property type="match status" value="1"/>
</dbReference>
<dbReference type="AlphaFoldDB" id="A0A402AQY0"/>